<gene>
    <name evidence="2" type="ORF">H4W81_008433</name>
</gene>
<dbReference type="Pfam" id="PF03358">
    <property type="entry name" value="FMN_red"/>
    <property type="match status" value="1"/>
</dbReference>
<name>A0ABR9KUD9_9ACTN</name>
<dbReference type="InterPro" id="IPR029039">
    <property type="entry name" value="Flavoprotein-like_sf"/>
</dbReference>
<proteinExistence type="predicted"/>
<reference evidence="2 3" key="1">
    <citation type="submission" date="2020-10" db="EMBL/GenBank/DDBJ databases">
        <title>Sequencing the genomes of 1000 actinobacteria strains.</title>
        <authorList>
            <person name="Klenk H.-P."/>
        </authorList>
    </citation>
    <scope>NUCLEOTIDE SEQUENCE [LARGE SCALE GENOMIC DNA]</scope>
    <source>
        <strain evidence="2 3">DSM 43748</strain>
    </source>
</reference>
<dbReference type="EMBL" id="JADBEF010000001">
    <property type="protein sequence ID" value="MBE1565654.1"/>
    <property type="molecule type" value="Genomic_DNA"/>
</dbReference>
<dbReference type="Gene3D" id="3.40.50.360">
    <property type="match status" value="1"/>
</dbReference>
<sequence length="139" mass="15004">MRLAFIIGGGADGLEVAEWLSGRACHRGFEVDLLDLAAAGLPEVCSYEVPTPPAVQDLAPWLAAADAFVLVVPECLPPSLADWCAPQWRARSAAFAGRQDATEAVGRLRPFFATTVAEVIRYGRPRSADRVLSLLKREN</sequence>
<keyword evidence="3" id="KW-1185">Reference proteome</keyword>
<dbReference type="RefSeq" id="WP_192779826.1">
    <property type="nucleotide sequence ID" value="NZ_BAAASY010000016.1"/>
</dbReference>
<comment type="caution">
    <text evidence="2">The sequence shown here is derived from an EMBL/GenBank/DDBJ whole genome shotgun (WGS) entry which is preliminary data.</text>
</comment>
<evidence type="ECO:0000313" key="3">
    <source>
        <dbReference type="Proteomes" id="UP000661607"/>
    </source>
</evidence>
<accession>A0ABR9KUD9</accession>
<dbReference type="SUPFAM" id="SSF52218">
    <property type="entry name" value="Flavoproteins"/>
    <property type="match status" value="1"/>
</dbReference>
<dbReference type="InterPro" id="IPR005025">
    <property type="entry name" value="FMN_Rdtase-like_dom"/>
</dbReference>
<organism evidence="2 3">
    <name type="scientific">Nonomuraea africana</name>
    <dbReference type="NCBI Taxonomy" id="46171"/>
    <lineage>
        <taxon>Bacteria</taxon>
        <taxon>Bacillati</taxon>
        <taxon>Actinomycetota</taxon>
        <taxon>Actinomycetes</taxon>
        <taxon>Streptosporangiales</taxon>
        <taxon>Streptosporangiaceae</taxon>
        <taxon>Nonomuraea</taxon>
    </lineage>
</organism>
<evidence type="ECO:0000313" key="2">
    <source>
        <dbReference type="EMBL" id="MBE1565654.1"/>
    </source>
</evidence>
<dbReference type="Proteomes" id="UP000661607">
    <property type="component" value="Unassembled WGS sequence"/>
</dbReference>
<evidence type="ECO:0000259" key="1">
    <source>
        <dbReference type="Pfam" id="PF03358"/>
    </source>
</evidence>
<protein>
    <recommendedName>
        <fullName evidence="1">NADPH-dependent FMN reductase-like domain-containing protein</fullName>
    </recommendedName>
</protein>
<feature type="domain" description="NADPH-dependent FMN reductase-like" evidence="1">
    <location>
        <begin position="14"/>
        <end position="117"/>
    </location>
</feature>